<protein>
    <recommendedName>
        <fullName evidence="1">Amine oxidase domain-containing protein</fullName>
    </recommendedName>
</protein>
<dbReference type="OrthoDB" id="5792777at2"/>
<dbReference type="PATRIC" id="fig|220754.4.peg.1504"/>
<dbReference type="Pfam" id="PF13450">
    <property type="entry name" value="NAD_binding_8"/>
    <property type="match status" value="1"/>
</dbReference>
<organism evidence="2 3">
    <name type="scientific">Jeotgalibacillus campisalis</name>
    <dbReference type="NCBI Taxonomy" id="220754"/>
    <lineage>
        <taxon>Bacteria</taxon>
        <taxon>Bacillati</taxon>
        <taxon>Bacillota</taxon>
        <taxon>Bacilli</taxon>
        <taxon>Bacillales</taxon>
        <taxon>Caryophanaceae</taxon>
        <taxon>Jeotgalibacillus</taxon>
    </lineage>
</organism>
<evidence type="ECO:0000313" key="2">
    <source>
        <dbReference type="EMBL" id="KIL48444.1"/>
    </source>
</evidence>
<keyword evidence="3" id="KW-1185">Reference proteome</keyword>
<evidence type="ECO:0000313" key="3">
    <source>
        <dbReference type="Proteomes" id="UP000031972"/>
    </source>
</evidence>
<dbReference type="SUPFAM" id="SSF51905">
    <property type="entry name" value="FAD/NAD(P)-binding domain"/>
    <property type="match status" value="1"/>
</dbReference>
<sequence>MKVTIIGGGLSGIFAAKTLEERGHETIIIEKGRSAGGRMATRRIGEGRADHGAQFFTVRSAVLQSLTEEWLDNGWVKKWFGDDFPRYIGIDGMNPFIKKIAAPLQIQLNQRAIKILSDDSGVKVLTEKEEHYQSDALILTAPVPQSLVLLQQSPGLLSGQTEELLKALSFKSCFVGLLSLTSTLAIGESGIRSQDLPEGVDKIVANDQKGISETPILSVYMSGDWSDKHFHLKDEKVLEKLILSLPAQITEQIDAAELKRWRYSEANDVVRQPFLRLDQHPVYVAGDSFLTETDASGRTRIESAILSGINVGKAVSKV</sequence>
<dbReference type="InterPro" id="IPR002937">
    <property type="entry name" value="Amino_oxidase"/>
</dbReference>
<proteinExistence type="predicted"/>
<dbReference type="EMBL" id="JXRR01000013">
    <property type="protein sequence ID" value="KIL48444.1"/>
    <property type="molecule type" value="Genomic_DNA"/>
</dbReference>
<dbReference type="PANTHER" id="PTHR16128:SF5">
    <property type="entry name" value="FAD_NAD(P)-BINDING OXIDOREDUCTASE FAMILY PROTEIN"/>
    <property type="match status" value="1"/>
</dbReference>
<accession>A0A0C2S383</accession>
<comment type="caution">
    <text evidence="2">The sequence shown here is derived from an EMBL/GenBank/DDBJ whole genome shotgun (WGS) entry which is preliminary data.</text>
</comment>
<dbReference type="Gene3D" id="3.50.50.60">
    <property type="entry name" value="FAD/NAD(P)-binding domain"/>
    <property type="match status" value="1"/>
</dbReference>
<dbReference type="AlphaFoldDB" id="A0A0C2S383"/>
<dbReference type="GO" id="GO:0016491">
    <property type="term" value="F:oxidoreductase activity"/>
    <property type="evidence" value="ECO:0007669"/>
    <property type="project" value="InterPro"/>
</dbReference>
<gene>
    <name evidence="2" type="ORF">KR50_14800</name>
</gene>
<name>A0A0C2S383_9BACL</name>
<reference evidence="2 3" key="1">
    <citation type="submission" date="2015-01" db="EMBL/GenBank/DDBJ databases">
        <title>Jeotgalibacillus campisalis genome sequencing.</title>
        <authorList>
            <person name="Goh K.M."/>
            <person name="Chan K.-G."/>
            <person name="Yaakop A.S."/>
            <person name="Ee R."/>
            <person name="Gan H.M."/>
            <person name="Chan C.S."/>
        </authorList>
    </citation>
    <scope>NUCLEOTIDE SEQUENCE [LARGE SCALE GENOMIC DNA]</scope>
    <source>
        <strain evidence="2 3">SF-57</strain>
    </source>
</reference>
<dbReference type="InterPro" id="IPR036188">
    <property type="entry name" value="FAD/NAD-bd_sf"/>
</dbReference>
<dbReference type="Gene3D" id="3.90.660.10">
    <property type="match status" value="1"/>
</dbReference>
<dbReference type="Proteomes" id="UP000031972">
    <property type="component" value="Unassembled WGS sequence"/>
</dbReference>
<feature type="domain" description="Amine oxidase" evidence="1">
    <location>
        <begin position="88"/>
        <end position="311"/>
    </location>
</feature>
<dbReference type="RefSeq" id="WP_041056651.1">
    <property type="nucleotide sequence ID" value="NZ_JXRR01000013.1"/>
</dbReference>
<dbReference type="Pfam" id="PF01593">
    <property type="entry name" value="Amino_oxidase"/>
    <property type="match status" value="1"/>
</dbReference>
<evidence type="ECO:0000259" key="1">
    <source>
        <dbReference type="Pfam" id="PF01593"/>
    </source>
</evidence>
<dbReference type="PANTHER" id="PTHR16128">
    <property type="entry name" value="FAD/NAD(P)-BINDING OXIDOREDUCTASE FAMILY PROTEIN"/>
    <property type="match status" value="1"/>
</dbReference>